<evidence type="ECO:0000313" key="5">
    <source>
        <dbReference type="Proteomes" id="UP001595616"/>
    </source>
</evidence>
<feature type="signal peptide" evidence="1">
    <location>
        <begin position="1"/>
        <end position="18"/>
    </location>
</feature>
<dbReference type="Pfam" id="PF12904">
    <property type="entry name" value="Collagen_bind_2"/>
    <property type="match status" value="1"/>
</dbReference>
<dbReference type="InterPro" id="IPR025277">
    <property type="entry name" value="Apiosidase-like_cat_dom"/>
</dbReference>
<proteinExistence type="predicted"/>
<keyword evidence="1" id="KW-0732">Signal</keyword>
<dbReference type="GO" id="GO:0016787">
    <property type="term" value="F:hydrolase activity"/>
    <property type="evidence" value="ECO:0007669"/>
    <property type="project" value="UniProtKB-KW"/>
</dbReference>
<dbReference type="SUPFAM" id="SSF51445">
    <property type="entry name" value="(Trans)glycosidases"/>
    <property type="match status" value="1"/>
</dbReference>
<evidence type="ECO:0000313" key="4">
    <source>
        <dbReference type="EMBL" id="MFC3812242.1"/>
    </source>
</evidence>
<dbReference type="Proteomes" id="UP001595616">
    <property type="component" value="Unassembled WGS sequence"/>
</dbReference>
<dbReference type="PANTHER" id="PTHR37836">
    <property type="entry name" value="LMO1036 PROTEIN"/>
    <property type="match status" value="1"/>
</dbReference>
<keyword evidence="5" id="KW-1185">Reference proteome</keyword>
<feature type="domain" description="Putative collagen-binding" evidence="2">
    <location>
        <begin position="361"/>
        <end position="451"/>
    </location>
</feature>
<sequence length="455" mass="52336">MKKYVALALLFASLASNAQLQSLQVSDNHHYLTTSKKKPFFWMGDTAWLLLKKLNREDAEIYLEDRKNKGYNVIQVMVIHDMNDAVNVYGDSALVNKNIATPFTTPGKSFDNATEYDFWDHADYIIDLAKKKGIYVALVPVWGSNVKGGGVSVAQAEAFGTWLAKRYKKEKHIIWLNGGDIKGSDGTEVWKAMGTAIKKQDPKKLMTFHPYGRTQSSTWFHDESWLDFNMFQSGHRRYDQDDSTAFSQDNYKYLERDFYLKPLKPSIDGEPSYEHIPHGLHDTTQPLWNEHDVRRYAYWSVFAGAFGHTYGHNAIMQFYKKGENGAYGETMLWQDALDATGASQMKYLKELILSKPYFERVPAQEILLENGLKYNKIIATRGQDYAMIYTYRSNPIKIDTSKLNWGPSDTYWFNPKDGSKTYIYKNRKDIASTYTPTTELKDGNDWVLVLEKSGK</sequence>
<evidence type="ECO:0000256" key="1">
    <source>
        <dbReference type="SAM" id="SignalP"/>
    </source>
</evidence>
<dbReference type="Gene3D" id="3.20.20.80">
    <property type="entry name" value="Glycosidases"/>
    <property type="match status" value="1"/>
</dbReference>
<protein>
    <submittedName>
        <fullName evidence="4">Glycoside hydrolase family 140 protein</fullName>
    </submittedName>
</protein>
<name>A0ABV7Z1P3_9BACT</name>
<dbReference type="Pfam" id="PF13204">
    <property type="entry name" value="Apiosidase"/>
    <property type="match status" value="1"/>
</dbReference>
<gene>
    <name evidence="4" type="ORF">ACFOOI_16390</name>
</gene>
<dbReference type="PANTHER" id="PTHR37836:SF3">
    <property type="entry name" value="ENDOGLUCANASE"/>
    <property type="match status" value="1"/>
</dbReference>
<feature type="domain" description="Apiosidase-like catalytic" evidence="3">
    <location>
        <begin position="26"/>
        <end position="359"/>
    </location>
</feature>
<evidence type="ECO:0000259" key="2">
    <source>
        <dbReference type="Pfam" id="PF12904"/>
    </source>
</evidence>
<dbReference type="InterPro" id="IPR024749">
    <property type="entry name" value="Collagen-bd_put"/>
</dbReference>
<dbReference type="EMBL" id="JBHRYQ010000001">
    <property type="protein sequence ID" value="MFC3812242.1"/>
    <property type="molecule type" value="Genomic_DNA"/>
</dbReference>
<feature type="chain" id="PRO_5047145711" evidence="1">
    <location>
        <begin position="19"/>
        <end position="455"/>
    </location>
</feature>
<dbReference type="InterPro" id="IPR017853">
    <property type="entry name" value="GH"/>
</dbReference>
<keyword evidence="4" id="KW-0378">Hydrolase</keyword>
<reference evidence="5" key="1">
    <citation type="journal article" date="2019" name="Int. J. Syst. Evol. Microbiol.">
        <title>The Global Catalogue of Microorganisms (GCM) 10K type strain sequencing project: providing services to taxonomists for standard genome sequencing and annotation.</title>
        <authorList>
            <consortium name="The Broad Institute Genomics Platform"/>
            <consortium name="The Broad Institute Genome Sequencing Center for Infectious Disease"/>
            <person name="Wu L."/>
            <person name="Ma J."/>
        </authorList>
    </citation>
    <scope>NUCLEOTIDE SEQUENCE [LARGE SCALE GENOMIC DNA]</scope>
    <source>
        <strain evidence="5">CECT 7956</strain>
    </source>
</reference>
<comment type="caution">
    <text evidence="4">The sequence shown here is derived from an EMBL/GenBank/DDBJ whole genome shotgun (WGS) entry which is preliminary data.</text>
</comment>
<dbReference type="RefSeq" id="WP_379839110.1">
    <property type="nucleotide sequence ID" value="NZ_JBHRYQ010000001.1"/>
</dbReference>
<evidence type="ECO:0000259" key="3">
    <source>
        <dbReference type="Pfam" id="PF13204"/>
    </source>
</evidence>
<organism evidence="4 5">
    <name type="scientific">Lacihabitans lacunae</name>
    <dbReference type="NCBI Taxonomy" id="1028214"/>
    <lineage>
        <taxon>Bacteria</taxon>
        <taxon>Pseudomonadati</taxon>
        <taxon>Bacteroidota</taxon>
        <taxon>Cytophagia</taxon>
        <taxon>Cytophagales</taxon>
        <taxon>Leadbetterellaceae</taxon>
        <taxon>Lacihabitans</taxon>
    </lineage>
</organism>
<accession>A0ABV7Z1P3</accession>